<evidence type="ECO:0000313" key="2">
    <source>
        <dbReference type="EMBL" id="GGG86558.1"/>
    </source>
</evidence>
<feature type="compositionally biased region" description="Polar residues" evidence="1">
    <location>
        <begin position="55"/>
        <end position="65"/>
    </location>
</feature>
<proteinExistence type="predicted"/>
<evidence type="ECO:0000313" key="3">
    <source>
        <dbReference type="Proteomes" id="UP000647241"/>
    </source>
</evidence>
<reference evidence="2" key="1">
    <citation type="journal article" date="2014" name="Int. J. Syst. Evol. Microbiol.">
        <title>Complete genome sequence of Corynebacterium casei LMG S-19264T (=DSM 44701T), isolated from a smear-ripened cheese.</title>
        <authorList>
            <consortium name="US DOE Joint Genome Institute (JGI-PGF)"/>
            <person name="Walter F."/>
            <person name="Albersmeier A."/>
            <person name="Kalinowski J."/>
            <person name="Ruckert C."/>
        </authorList>
    </citation>
    <scope>NUCLEOTIDE SEQUENCE</scope>
    <source>
        <strain evidence="2">CGMCC 1.12997</strain>
    </source>
</reference>
<dbReference type="EMBL" id="BMGT01000004">
    <property type="protein sequence ID" value="GGG86558.1"/>
    <property type="molecule type" value="Genomic_DNA"/>
</dbReference>
<feature type="compositionally biased region" description="Basic and acidic residues" evidence="1">
    <location>
        <begin position="80"/>
        <end position="99"/>
    </location>
</feature>
<accession>A0A917M9N9</accession>
<gene>
    <name evidence="2" type="ORF">GCM10011585_33140</name>
</gene>
<comment type="caution">
    <text evidence="2">The sequence shown here is derived from an EMBL/GenBank/DDBJ whole genome shotgun (WGS) entry which is preliminary data.</text>
</comment>
<sequence>MSINAAANELTKEIQRLTKEAERLTKLRDSILSGSAPFDHRGVGAGRKKAGSRTAAHSQAPSKKSSVTKKRTISAAGRKRIAEAQKRRWAEKKKAESGK</sequence>
<reference evidence="2" key="2">
    <citation type="submission" date="2020-09" db="EMBL/GenBank/DDBJ databases">
        <authorList>
            <person name="Sun Q."/>
            <person name="Zhou Y."/>
        </authorList>
    </citation>
    <scope>NUCLEOTIDE SEQUENCE</scope>
    <source>
        <strain evidence="2">CGMCC 1.12997</strain>
    </source>
</reference>
<keyword evidence="3" id="KW-1185">Reference proteome</keyword>
<evidence type="ECO:0000256" key="1">
    <source>
        <dbReference type="SAM" id="MobiDB-lite"/>
    </source>
</evidence>
<organism evidence="2 3">
    <name type="scientific">Edaphobacter dinghuensis</name>
    <dbReference type="NCBI Taxonomy" id="1560005"/>
    <lineage>
        <taxon>Bacteria</taxon>
        <taxon>Pseudomonadati</taxon>
        <taxon>Acidobacteriota</taxon>
        <taxon>Terriglobia</taxon>
        <taxon>Terriglobales</taxon>
        <taxon>Acidobacteriaceae</taxon>
        <taxon>Edaphobacter</taxon>
    </lineage>
</organism>
<dbReference type="RefSeq" id="WP_188555358.1">
    <property type="nucleotide sequence ID" value="NZ_BMGT01000004.1"/>
</dbReference>
<feature type="region of interest" description="Disordered" evidence="1">
    <location>
        <begin position="28"/>
        <end position="99"/>
    </location>
</feature>
<protein>
    <submittedName>
        <fullName evidence="2">Uncharacterized protein</fullName>
    </submittedName>
</protein>
<dbReference type="AlphaFoldDB" id="A0A917M9N9"/>
<name>A0A917M9N9_9BACT</name>
<dbReference type="Proteomes" id="UP000647241">
    <property type="component" value="Unassembled WGS sequence"/>
</dbReference>